<dbReference type="SUPFAM" id="SSF142877">
    <property type="entry name" value="EndoU-like"/>
    <property type="match status" value="1"/>
</dbReference>
<dbReference type="CDD" id="cd21159">
    <property type="entry name" value="XendoU"/>
    <property type="match status" value="1"/>
</dbReference>
<proteinExistence type="inferred from homology"/>
<organism evidence="13 14">
    <name type="scientific">Aegilops tauschii subsp. strangulata</name>
    <name type="common">Goatgrass</name>
    <dbReference type="NCBI Taxonomy" id="200361"/>
    <lineage>
        <taxon>Eukaryota</taxon>
        <taxon>Viridiplantae</taxon>
        <taxon>Streptophyta</taxon>
        <taxon>Embryophyta</taxon>
        <taxon>Tracheophyta</taxon>
        <taxon>Spermatophyta</taxon>
        <taxon>Magnoliopsida</taxon>
        <taxon>Liliopsida</taxon>
        <taxon>Poales</taxon>
        <taxon>Poaceae</taxon>
        <taxon>BOP clade</taxon>
        <taxon>Pooideae</taxon>
        <taxon>Triticodae</taxon>
        <taxon>Triticeae</taxon>
        <taxon>Triticinae</taxon>
        <taxon>Aegilops</taxon>
    </lineage>
</organism>
<evidence type="ECO:0000256" key="6">
    <source>
        <dbReference type="ARBA" id="ARBA00022759"/>
    </source>
</evidence>
<accession>A0A453CJE3</accession>
<reference evidence="13" key="5">
    <citation type="journal article" date="2021" name="G3 (Bethesda)">
        <title>Aegilops tauschii genome assembly Aet v5.0 features greater sequence contiguity and improved annotation.</title>
        <authorList>
            <person name="Wang L."/>
            <person name="Zhu T."/>
            <person name="Rodriguez J.C."/>
            <person name="Deal K.R."/>
            <person name="Dubcovsky J."/>
            <person name="McGuire P.E."/>
            <person name="Lux T."/>
            <person name="Spannagl M."/>
            <person name="Mayer K.F.X."/>
            <person name="Baldrich P."/>
            <person name="Meyers B.C."/>
            <person name="Huo N."/>
            <person name="Gu Y.Q."/>
            <person name="Zhou H."/>
            <person name="Devos K.M."/>
            <person name="Bennetzen J.L."/>
            <person name="Unver T."/>
            <person name="Budak H."/>
            <person name="Gulick P.J."/>
            <person name="Galiba G."/>
            <person name="Kalapos B."/>
            <person name="Nelson D.R."/>
            <person name="Li P."/>
            <person name="You F.M."/>
            <person name="Luo M.C."/>
            <person name="Dvorak J."/>
        </authorList>
    </citation>
    <scope>NUCLEOTIDE SEQUENCE [LARGE SCALE GENOMIC DNA]</scope>
    <source>
        <strain evidence="13">cv. AL8/78</strain>
    </source>
</reference>
<keyword evidence="8" id="KW-0694">RNA-binding</keyword>
<dbReference type="Pfam" id="PF09412">
    <property type="entry name" value="XendoU"/>
    <property type="match status" value="1"/>
</dbReference>
<evidence type="ECO:0000256" key="3">
    <source>
        <dbReference type="ARBA" id="ARBA00011245"/>
    </source>
</evidence>
<keyword evidence="4" id="KW-0540">Nuclease</keyword>
<dbReference type="GO" id="GO:0004521">
    <property type="term" value="F:RNA endonuclease activity"/>
    <property type="evidence" value="ECO:0007669"/>
    <property type="project" value="InterPro"/>
</dbReference>
<dbReference type="InterPro" id="IPR037227">
    <property type="entry name" value="EndoU-like"/>
</dbReference>
<dbReference type="PROSITE" id="PS51959">
    <property type="entry name" value="ENDOU"/>
    <property type="match status" value="1"/>
</dbReference>
<keyword evidence="7" id="KW-0378">Hydrolase</keyword>
<reference evidence="14" key="1">
    <citation type="journal article" date="2014" name="Science">
        <title>Ancient hybridizations among the ancestral genomes of bread wheat.</title>
        <authorList>
            <consortium name="International Wheat Genome Sequencing Consortium,"/>
            <person name="Marcussen T."/>
            <person name="Sandve S.R."/>
            <person name="Heier L."/>
            <person name="Spannagl M."/>
            <person name="Pfeifer M."/>
            <person name="Jakobsen K.S."/>
            <person name="Wulff B.B."/>
            <person name="Steuernagel B."/>
            <person name="Mayer K.F."/>
            <person name="Olsen O.A."/>
        </authorList>
    </citation>
    <scope>NUCLEOTIDE SEQUENCE [LARGE SCALE GENOMIC DNA]</scope>
    <source>
        <strain evidence="14">cv. AL8/78</strain>
    </source>
</reference>
<evidence type="ECO:0000313" key="14">
    <source>
        <dbReference type="Proteomes" id="UP000015105"/>
    </source>
</evidence>
<feature type="compositionally biased region" description="Acidic residues" evidence="11">
    <location>
        <begin position="218"/>
        <end position="228"/>
    </location>
</feature>
<dbReference type="InterPro" id="IPR039787">
    <property type="entry name" value="ENDOU"/>
</dbReference>
<evidence type="ECO:0000256" key="1">
    <source>
        <dbReference type="ARBA" id="ARBA00001936"/>
    </source>
</evidence>
<evidence type="ECO:0000256" key="8">
    <source>
        <dbReference type="ARBA" id="ARBA00022884"/>
    </source>
</evidence>
<dbReference type="GO" id="GO:0016829">
    <property type="term" value="F:lyase activity"/>
    <property type="evidence" value="ECO:0007669"/>
    <property type="project" value="UniProtKB-KW"/>
</dbReference>
<evidence type="ECO:0000256" key="10">
    <source>
        <dbReference type="ARBA" id="ARBA00023239"/>
    </source>
</evidence>
<evidence type="ECO:0000256" key="7">
    <source>
        <dbReference type="ARBA" id="ARBA00022801"/>
    </source>
</evidence>
<dbReference type="PANTHER" id="PTHR12439:SF11">
    <property type="entry name" value="URIDYLATE-SPECIFIC ENDORIBONUCLEASE"/>
    <property type="match status" value="1"/>
</dbReference>
<feature type="region of interest" description="Disordered" evidence="11">
    <location>
        <begin position="88"/>
        <end position="244"/>
    </location>
</feature>
<evidence type="ECO:0000256" key="5">
    <source>
        <dbReference type="ARBA" id="ARBA00022723"/>
    </source>
</evidence>
<dbReference type="GO" id="GO:0016787">
    <property type="term" value="F:hydrolase activity"/>
    <property type="evidence" value="ECO:0007669"/>
    <property type="project" value="UniProtKB-KW"/>
</dbReference>
<dbReference type="EnsemblPlants" id="AET2Gv20867600.1">
    <property type="protein sequence ID" value="AET2Gv20867600.1"/>
    <property type="gene ID" value="AET2Gv20867600"/>
</dbReference>
<evidence type="ECO:0000256" key="4">
    <source>
        <dbReference type="ARBA" id="ARBA00022722"/>
    </source>
</evidence>
<feature type="region of interest" description="Disordered" evidence="11">
    <location>
        <begin position="1"/>
        <end position="70"/>
    </location>
</feature>
<dbReference type="GO" id="GO:0003723">
    <property type="term" value="F:RNA binding"/>
    <property type="evidence" value="ECO:0007669"/>
    <property type="project" value="UniProtKB-KW"/>
</dbReference>
<keyword evidence="5" id="KW-0479">Metal-binding</keyword>
<comment type="cofactor">
    <cofactor evidence="1">
        <name>Mn(2+)</name>
        <dbReference type="ChEBI" id="CHEBI:29035"/>
    </cofactor>
</comment>
<dbReference type="Proteomes" id="UP000015105">
    <property type="component" value="Chromosome 2D"/>
</dbReference>
<feature type="compositionally biased region" description="Basic and acidic residues" evidence="11">
    <location>
        <begin position="126"/>
        <end position="171"/>
    </location>
</feature>
<evidence type="ECO:0000256" key="9">
    <source>
        <dbReference type="ARBA" id="ARBA00023211"/>
    </source>
</evidence>
<evidence type="ECO:0000259" key="12">
    <source>
        <dbReference type="PROSITE" id="PS51959"/>
    </source>
</evidence>
<name>A0A453CJE3_AEGTS</name>
<reference evidence="14" key="2">
    <citation type="journal article" date="2017" name="Nat. Plants">
        <title>The Aegilops tauschii genome reveals multiple impacts of transposons.</title>
        <authorList>
            <person name="Zhao G."/>
            <person name="Zou C."/>
            <person name="Li K."/>
            <person name="Wang K."/>
            <person name="Li T."/>
            <person name="Gao L."/>
            <person name="Zhang X."/>
            <person name="Wang H."/>
            <person name="Yang Z."/>
            <person name="Liu X."/>
            <person name="Jiang W."/>
            <person name="Mao L."/>
            <person name="Kong X."/>
            <person name="Jiao Y."/>
            <person name="Jia J."/>
        </authorList>
    </citation>
    <scope>NUCLEOTIDE SEQUENCE [LARGE SCALE GENOMIC DNA]</scope>
    <source>
        <strain evidence="14">cv. AL8/78</strain>
    </source>
</reference>
<dbReference type="Gramene" id="AET2Gv20867600.1">
    <property type="protein sequence ID" value="AET2Gv20867600.1"/>
    <property type="gene ID" value="AET2Gv20867600"/>
</dbReference>
<comment type="similarity">
    <text evidence="2">Belongs to the ENDOU family.</text>
</comment>
<sequence length="470" mass="53416">VGHPRRRDYSTPPTTGSPIGDHHVQILPFPPEQSTHGALPLETAQLPPPHQSSPRSQQPVGSIPSPLLDSPVHAMEGLIKGLAKAAIDVLDGGDGRRERDEDRDEAPRRHRPARDAEEGEEDEEGREQRDRSTWAEVVSEKKGGEPEEERRGSRPSRREERREDEGWERTGGRKQQQQQQHPSAHGGSHSQYQGEDRSDGGSRLPQQQAPAHRRQQQEEGEETNDEGWETVGEKKQHGRPQQCEAWNAYKRPPSEQEYSEDFGQIHHGLNVEPTREELNSLTEACSRLWELDMNRLVPGKDYRIECGEGKKVYQKDDMASENLFSWLGDDVLTKPTYSRFCALLDNYNPHQGYKEVVTQQDKHEEAAFIEEIARTAPIKYLHRYLVLKGVASQDYDDFKAMLTSLWFNLYGRCGNSSCSSAFEHVFVGEIKEQRQGETEVSGFHNWIQVSPCNASAVLYRCMKIHLTATT</sequence>
<dbReference type="InterPro" id="IPR018998">
    <property type="entry name" value="EndoU_C"/>
</dbReference>
<keyword evidence="6" id="KW-0255">Endonuclease</keyword>
<evidence type="ECO:0000313" key="13">
    <source>
        <dbReference type="EnsemblPlants" id="AET2Gv20867600.1"/>
    </source>
</evidence>
<evidence type="ECO:0000256" key="2">
    <source>
        <dbReference type="ARBA" id="ARBA00010168"/>
    </source>
</evidence>
<dbReference type="PANTHER" id="PTHR12439">
    <property type="entry name" value="PLACENTAL PROTEIN 11-RELATED"/>
    <property type="match status" value="1"/>
</dbReference>
<keyword evidence="14" id="KW-1185">Reference proteome</keyword>
<reference evidence="13" key="4">
    <citation type="submission" date="2019-03" db="UniProtKB">
        <authorList>
            <consortium name="EnsemblPlants"/>
        </authorList>
    </citation>
    <scope>IDENTIFICATION</scope>
</reference>
<comment type="subunit">
    <text evidence="3">Monomer.</text>
</comment>
<feature type="domain" description="EndoU" evidence="12">
    <location>
        <begin position="277"/>
        <end position="470"/>
    </location>
</feature>
<evidence type="ECO:0000256" key="11">
    <source>
        <dbReference type="SAM" id="MobiDB-lite"/>
    </source>
</evidence>
<dbReference type="GO" id="GO:0046872">
    <property type="term" value="F:metal ion binding"/>
    <property type="evidence" value="ECO:0007669"/>
    <property type="project" value="UniProtKB-KW"/>
</dbReference>
<protein>
    <recommendedName>
        <fullName evidence="12">EndoU domain-containing protein</fullName>
    </recommendedName>
</protein>
<keyword evidence="9" id="KW-0464">Manganese</keyword>
<reference evidence="13" key="3">
    <citation type="journal article" date="2017" name="Nature">
        <title>Genome sequence of the progenitor of the wheat D genome Aegilops tauschii.</title>
        <authorList>
            <person name="Luo M.C."/>
            <person name="Gu Y.Q."/>
            <person name="Puiu D."/>
            <person name="Wang H."/>
            <person name="Twardziok S.O."/>
            <person name="Deal K.R."/>
            <person name="Huo N."/>
            <person name="Zhu T."/>
            <person name="Wang L."/>
            <person name="Wang Y."/>
            <person name="McGuire P.E."/>
            <person name="Liu S."/>
            <person name="Long H."/>
            <person name="Ramasamy R.K."/>
            <person name="Rodriguez J.C."/>
            <person name="Van S.L."/>
            <person name="Yuan L."/>
            <person name="Wang Z."/>
            <person name="Xia Z."/>
            <person name="Xiao L."/>
            <person name="Anderson O.D."/>
            <person name="Ouyang S."/>
            <person name="Liang Y."/>
            <person name="Zimin A.V."/>
            <person name="Pertea G."/>
            <person name="Qi P."/>
            <person name="Bennetzen J.L."/>
            <person name="Dai X."/>
            <person name="Dawson M.W."/>
            <person name="Muller H.G."/>
            <person name="Kugler K."/>
            <person name="Rivarola-Duarte L."/>
            <person name="Spannagl M."/>
            <person name="Mayer K.F.X."/>
            <person name="Lu F.H."/>
            <person name="Bevan M.W."/>
            <person name="Leroy P."/>
            <person name="Li P."/>
            <person name="You F.M."/>
            <person name="Sun Q."/>
            <person name="Liu Z."/>
            <person name="Lyons E."/>
            <person name="Wicker T."/>
            <person name="Salzberg S.L."/>
            <person name="Devos K.M."/>
            <person name="Dvorak J."/>
        </authorList>
    </citation>
    <scope>NUCLEOTIDE SEQUENCE [LARGE SCALE GENOMIC DNA]</scope>
    <source>
        <strain evidence="13">cv. AL8/78</strain>
    </source>
</reference>
<keyword evidence="10" id="KW-0456">Lyase</keyword>
<dbReference type="AlphaFoldDB" id="A0A453CJE3"/>